<evidence type="ECO:0000313" key="7">
    <source>
        <dbReference type="EMBL" id="EYF05436.1"/>
    </source>
</evidence>
<sequence>MLGKRVAVKLLLQDVASDEGALQRFLDEARIAAQLPGDHIARALDFGRTDRGDAYLVMELLVGRDLEAELRRRGRLPVREGVDLVLQACEGVAEAHAVGLVHRDLKPANLFLTRRRDGSALIKVLDFGISKRTLGGAPTTIATRSAACGTPAYMAPEQLLPLVPVDARCDQHGLAMVLFELITGRRAFSADSLVELSVQILDMAAPRLASSLPAAPPGLDEAIARALAKNPEARFPDLAGFAEAIAPFGGPGAVISAHNVAQVLQGVLAHHTSAQTGPCWSRGNAPTVLNEVHGDALPAVVTAPGQGDVGDAVTVSLMGALGGARQDTPAGRSFPLPQVEKRTARMLLAMLAGGAAVVSAVGGAGALLDAPGLPDSPAATGIASATHRALSEVRDEPDPVVLAASGNGAHAIGHPALPDGWADTARAAGAASMAGAAREARATRAADAASMAGMEGTAGGEGAGSQAQRAPAVGAQGARAKAGSASPKKGASTGTPPVVSSAMPSSPAPHASAAAVPRGAKAPARASGNVKQTAREVFGDR</sequence>
<dbReference type="GO" id="GO:0004674">
    <property type="term" value="F:protein serine/threonine kinase activity"/>
    <property type="evidence" value="ECO:0007669"/>
    <property type="project" value="TreeGrafter"/>
</dbReference>
<keyword evidence="2" id="KW-0547">Nucleotide-binding</keyword>
<dbReference type="Gene3D" id="1.10.510.10">
    <property type="entry name" value="Transferase(Phosphotransferase) domain 1"/>
    <property type="match status" value="1"/>
</dbReference>
<evidence type="ECO:0000256" key="4">
    <source>
        <dbReference type="ARBA" id="ARBA00022840"/>
    </source>
</evidence>
<dbReference type="AlphaFoldDB" id="A0A017T9Y5"/>
<dbReference type="SMART" id="SM00220">
    <property type="entry name" value="S_TKc"/>
    <property type="match status" value="1"/>
</dbReference>
<evidence type="ECO:0000256" key="3">
    <source>
        <dbReference type="ARBA" id="ARBA00022777"/>
    </source>
</evidence>
<feature type="region of interest" description="Disordered" evidence="5">
    <location>
        <begin position="453"/>
        <end position="541"/>
    </location>
</feature>
<dbReference type="Proteomes" id="UP000019678">
    <property type="component" value="Unassembled WGS sequence"/>
</dbReference>
<proteinExistence type="predicted"/>
<dbReference type="PANTHER" id="PTHR43289">
    <property type="entry name" value="MITOGEN-ACTIVATED PROTEIN KINASE KINASE KINASE 20-RELATED"/>
    <property type="match status" value="1"/>
</dbReference>
<dbReference type="InterPro" id="IPR000719">
    <property type="entry name" value="Prot_kinase_dom"/>
</dbReference>
<reference evidence="7 8" key="1">
    <citation type="submission" date="2013-05" db="EMBL/GenBank/DDBJ databases">
        <title>Genome assembly of Chondromyces apiculatus DSM 436.</title>
        <authorList>
            <person name="Sharma G."/>
            <person name="Khatri I."/>
            <person name="Kaur C."/>
            <person name="Mayilraj S."/>
            <person name="Subramanian S."/>
        </authorList>
    </citation>
    <scope>NUCLEOTIDE SEQUENCE [LARGE SCALE GENOMIC DNA]</scope>
    <source>
        <strain evidence="7 8">DSM 436</strain>
    </source>
</reference>
<dbReference type="PROSITE" id="PS50011">
    <property type="entry name" value="PROTEIN_KINASE_DOM"/>
    <property type="match status" value="1"/>
</dbReference>
<organism evidence="7 8">
    <name type="scientific">Chondromyces apiculatus DSM 436</name>
    <dbReference type="NCBI Taxonomy" id="1192034"/>
    <lineage>
        <taxon>Bacteria</taxon>
        <taxon>Pseudomonadati</taxon>
        <taxon>Myxococcota</taxon>
        <taxon>Polyangia</taxon>
        <taxon>Polyangiales</taxon>
        <taxon>Polyangiaceae</taxon>
        <taxon>Chondromyces</taxon>
    </lineage>
</organism>
<evidence type="ECO:0000256" key="2">
    <source>
        <dbReference type="ARBA" id="ARBA00022741"/>
    </source>
</evidence>
<dbReference type="InterPro" id="IPR008271">
    <property type="entry name" value="Ser/Thr_kinase_AS"/>
</dbReference>
<evidence type="ECO:0000259" key="6">
    <source>
        <dbReference type="PROSITE" id="PS50011"/>
    </source>
</evidence>
<dbReference type="PROSITE" id="PS00108">
    <property type="entry name" value="PROTEIN_KINASE_ST"/>
    <property type="match status" value="1"/>
</dbReference>
<keyword evidence="1" id="KW-0808">Transferase</keyword>
<protein>
    <recommendedName>
        <fullName evidence="6">Protein kinase domain-containing protein</fullName>
    </recommendedName>
</protein>
<dbReference type="EMBL" id="ASRX01000024">
    <property type="protein sequence ID" value="EYF05436.1"/>
    <property type="molecule type" value="Genomic_DNA"/>
</dbReference>
<gene>
    <name evidence="7" type="ORF">CAP_3353</name>
</gene>
<evidence type="ECO:0000256" key="5">
    <source>
        <dbReference type="SAM" id="MobiDB-lite"/>
    </source>
</evidence>
<dbReference type="eggNOG" id="COG0515">
    <property type="taxonomic scope" value="Bacteria"/>
</dbReference>
<keyword evidence="8" id="KW-1185">Reference proteome</keyword>
<dbReference type="GO" id="GO:0005524">
    <property type="term" value="F:ATP binding"/>
    <property type="evidence" value="ECO:0007669"/>
    <property type="project" value="UniProtKB-KW"/>
</dbReference>
<name>A0A017T9Y5_9BACT</name>
<feature type="compositionally biased region" description="Low complexity" evidence="5">
    <location>
        <begin position="477"/>
        <end position="526"/>
    </location>
</feature>
<dbReference type="STRING" id="1192034.CAP_3353"/>
<keyword evidence="4" id="KW-0067">ATP-binding</keyword>
<dbReference type="Gene3D" id="3.30.200.20">
    <property type="entry name" value="Phosphorylase Kinase, domain 1"/>
    <property type="match status" value="1"/>
</dbReference>
<evidence type="ECO:0000256" key="1">
    <source>
        <dbReference type="ARBA" id="ARBA00022679"/>
    </source>
</evidence>
<evidence type="ECO:0000313" key="8">
    <source>
        <dbReference type="Proteomes" id="UP000019678"/>
    </source>
</evidence>
<feature type="domain" description="Protein kinase" evidence="6">
    <location>
        <begin position="1"/>
        <end position="249"/>
    </location>
</feature>
<dbReference type="CDD" id="cd14014">
    <property type="entry name" value="STKc_PknB_like"/>
    <property type="match status" value="1"/>
</dbReference>
<dbReference type="SUPFAM" id="SSF56112">
    <property type="entry name" value="Protein kinase-like (PK-like)"/>
    <property type="match status" value="1"/>
</dbReference>
<dbReference type="PANTHER" id="PTHR43289:SF6">
    <property type="entry name" value="SERINE_THREONINE-PROTEIN KINASE NEKL-3"/>
    <property type="match status" value="1"/>
</dbReference>
<keyword evidence="3" id="KW-0418">Kinase</keyword>
<dbReference type="InterPro" id="IPR011009">
    <property type="entry name" value="Kinase-like_dom_sf"/>
</dbReference>
<comment type="caution">
    <text evidence="7">The sequence shown here is derived from an EMBL/GenBank/DDBJ whole genome shotgun (WGS) entry which is preliminary data.</text>
</comment>
<dbReference type="Pfam" id="PF00069">
    <property type="entry name" value="Pkinase"/>
    <property type="match status" value="1"/>
</dbReference>
<accession>A0A017T9Y5</accession>